<evidence type="ECO:0000313" key="6">
    <source>
        <dbReference type="Proteomes" id="UP001370758"/>
    </source>
</evidence>
<dbReference type="GO" id="GO:0043138">
    <property type="term" value="F:3'-5' DNA helicase activity"/>
    <property type="evidence" value="ECO:0007669"/>
    <property type="project" value="UniProtKB-EC"/>
</dbReference>
<dbReference type="Pfam" id="PF00271">
    <property type="entry name" value="Helicase_C"/>
    <property type="match status" value="1"/>
</dbReference>
<dbReference type="GO" id="GO:0009378">
    <property type="term" value="F:four-way junction helicase activity"/>
    <property type="evidence" value="ECO:0007669"/>
    <property type="project" value="TreeGrafter"/>
</dbReference>
<dbReference type="PANTHER" id="PTHR13710">
    <property type="entry name" value="DNA HELICASE RECQ FAMILY MEMBER"/>
    <property type="match status" value="1"/>
</dbReference>
<dbReference type="EC" id="5.6.2.4" evidence="3"/>
<comment type="caution">
    <text evidence="5">The sequence shown here is derived from an EMBL/GenBank/DDBJ whole genome shotgun (WGS) entry which is preliminary data.</text>
</comment>
<dbReference type="AlphaFoldDB" id="A0AAV9VRW3"/>
<comment type="similarity">
    <text evidence="1">Belongs to the helicase family. RecQ subfamily.</text>
</comment>
<dbReference type="PANTHER" id="PTHR13710:SF154">
    <property type="entry name" value="RECQ HELICASE, PUTATIVE (AFU_ORTHOLOGUE AFUA_6G14720)-RELATED"/>
    <property type="match status" value="1"/>
</dbReference>
<dbReference type="SMART" id="SM00490">
    <property type="entry name" value="HELICc"/>
    <property type="match status" value="1"/>
</dbReference>
<dbReference type="GO" id="GO:0005737">
    <property type="term" value="C:cytoplasm"/>
    <property type="evidence" value="ECO:0007669"/>
    <property type="project" value="TreeGrafter"/>
</dbReference>
<evidence type="ECO:0000256" key="1">
    <source>
        <dbReference type="ARBA" id="ARBA00005446"/>
    </source>
</evidence>
<dbReference type="Gene3D" id="3.40.50.300">
    <property type="entry name" value="P-loop containing nucleotide triphosphate hydrolases"/>
    <property type="match status" value="1"/>
</dbReference>
<evidence type="ECO:0000259" key="4">
    <source>
        <dbReference type="PROSITE" id="PS51194"/>
    </source>
</evidence>
<evidence type="ECO:0000256" key="2">
    <source>
        <dbReference type="ARBA" id="ARBA00034617"/>
    </source>
</evidence>
<dbReference type="GO" id="GO:0005694">
    <property type="term" value="C:chromosome"/>
    <property type="evidence" value="ECO:0007669"/>
    <property type="project" value="TreeGrafter"/>
</dbReference>
<evidence type="ECO:0000313" key="5">
    <source>
        <dbReference type="EMBL" id="KAK6495598.1"/>
    </source>
</evidence>
<sequence>MSQVFYLRSLDVPMLFTTATLPPRMKTVFEDVLALTDSSVQYVRGQSLRTNISVNVEKCGNGRAITRTLKLAEERRKELGSGQKIVIYSRFKNEAEMLAGPKMLNCSFYHGEADEGARQLALEEWQRPEQTFLIATIAFGCGVDHPSIIETIHVRLPYSLINYVQESGRAGRHFKRGRSTIIVEERDVRTTDNGRILGKMQFSEFDIGYLEWVISTKGCRLVPISRFLNGSDGENCEELSANRCDNCKKDEVVETKNKAAAVAVKKKVQSERVGVDRIKAVLEWLSSSCTACRIAESAEADNHLLSRCDQKSGFDFMSIVDFSRTIKWPSNWGYCWTCGLPGEICSEAGKTRNERKTCAYKWVVATIALHGKSEDSKFGLRVKEFIGVSDWENFNYSEWLGQKKDVRIYGLRATQAFSLLDLFSKEFC</sequence>
<dbReference type="GO" id="GO:0000724">
    <property type="term" value="P:double-strand break repair via homologous recombination"/>
    <property type="evidence" value="ECO:0007669"/>
    <property type="project" value="TreeGrafter"/>
</dbReference>
<feature type="domain" description="Helicase C-terminal" evidence="4">
    <location>
        <begin position="64"/>
        <end position="220"/>
    </location>
</feature>
<dbReference type="SUPFAM" id="SSF52540">
    <property type="entry name" value="P-loop containing nucleoside triphosphate hydrolases"/>
    <property type="match status" value="1"/>
</dbReference>
<dbReference type="InterPro" id="IPR027417">
    <property type="entry name" value="P-loop_NTPase"/>
</dbReference>
<organism evidence="5 6">
    <name type="scientific">Arthrobotrys musiformis</name>
    <dbReference type="NCBI Taxonomy" id="47236"/>
    <lineage>
        <taxon>Eukaryota</taxon>
        <taxon>Fungi</taxon>
        <taxon>Dikarya</taxon>
        <taxon>Ascomycota</taxon>
        <taxon>Pezizomycotina</taxon>
        <taxon>Orbiliomycetes</taxon>
        <taxon>Orbiliales</taxon>
        <taxon>Orbiliaceae</taxon>
        <taxon>Arthrobotrys</taxon>
    </lineage>
</organism>
<keyword evidence="6" id="KW-1185">Reference proteome</keyword>
<accession>A0AAV9VRW3</accession>
<proteinExistence type="inferred from homology"/>
<protein>
    <recommendedName>
        <fullName evidence="3">DNA 3'-5' helicase</fullName>
        <ecNumber evidence="3">5.6.2.4</ecNumber>
    </recommendedName>
</protein>
<name>A0AAV9VRW3_9PEZI</name>
<comment type="catalytic activity">
    <reaction evidence="2">
        <text>Couples ATP hydrolysis with the unwinding of duplex DNA by translocating in the 3'-5' direction.</text>
        <dbReference type="EC" id="5.6.2.4"/>
    </reaction>
</comment>
<dbReference type="Proteomes" id="UP001370758">
    <property type="component" value="Unassembled WGS sequence"/>
</dbReference>
<reference evidence="5 6" key="1">
    <citation type="submission" date="2023-08" db="EMBL/GenBank/DDBJ databases">
        <authorList>
            <person name="Palmer J.M."/>
        </authorList>
    </citation>
    <scope>NUCLEOTIDE SEQUENCE [LARGE SCALE GENOMIC DNA]</scope>
    <source>
        <strain evidence="5 6">TWF481</strain>
    </source>
</reference>
<dbReference type="EMBL" id="JAVHJL010000012">
    <property type="protein sequence ID" value="KAK6495598.1"/>
    <property type="molecule type" value="Genomic_DNA"/>
</dbReference>
<dbReference type="PROSITE" id="PS51194">
    <property type="entry name" value="HELICASE_CTER"/>
    <property type="match status" value="1"/>
</dbReference>
<gene>
    <name evidence="5" type="ORF">TWF481_002646</name>
</gene>
<dbReference type="InterPro" id="IPR001650">
    <property type="entry name" value="Helicase_C-like"/>
</dbReference>
<evidence type="ECO:0000256" key="3">
    <source>
        <dbReference type="ARBA" id="ARBA00034808"/>
    </source>
</evidence>